<dbReference type="AlphaFoldDB" id="A0A1V3IZZ2"/>
<dbReference type="OrthoDB" id="5685470at2"/>
<dbReference type="GO" id="GO:0003677">
    <property type="term" value="F:DNA binding"/>
    <property type="evidence" value="ECO:0007669"/>
    <property type="project" value="UniProtKB-KW"/>
</dbReference>
<gene>
    <name evidence="2" type="ORF">BKK52_07565</name>
</gene>
<name>A0A1V3IZZ2_9PAST</name>
<dbReference type="SUPFAM" id="SSF46955">
    <property type="entry name" value="Putative DNA-binding domain"/>
    <property type="match status" value="1"/>
</dbReference>
<dbReference type="Pfam" id="PF12728">
    <property type="entry name" value="HTH_17"/>
    <property type="match status" value="1"/>
</dbReference>
<reference evidence="2 3" key="1">
    <citation type="submission" date="2016-10" db="EMBL/GenBank/DDBJ databases">
        <title>Rodentibacter gen. nov. and new species.</title>
        <authorList>
            <person name="Christensen H."/>
        </authorList>
    </citation>
    <scope>NUCLEOTIDE SEQUENCE [LARGE SCALE GENOMIC DNA]</scope>
    <source>
        <strain evidence="2 3">H1987082031</strain>
    </source>
</reference>
<dbReference type="InterPro" id="IPR041657">
    <property type="entry name" value="HTH_17"/>
</dbReference>
<feature type="domain" description="Helix-turn-helix" evidence="1">
    <location>
        <begin position="16"/>
        <end position="61"/>
    </location>
</feature>
<organism evidence="2 3">
    <name type="scientific">Rodentibacter trehalosifermentans</name>
    <dbReference type="NCBI Taxonomy" id="1908263"/>
    <lineage>
        <taxon>Bacteria</taxon>
        <taxon>Pseudomonadati</taxon>
        <taxon>Pseudomonadota</taxon>
        <taxon>Gammaproteobacteria</taxon>
        <taxon>Pasteurellales</taxon>
        <taxon>Pasteurellaceae</taxon>
        <taxon>Rodentibacter</taxon>
    </lineage>
</organism>
<dbReference type="NCBIfam" id="TIGR01764">
    <property type="entry name" value="excise"/>
    <property type="match status" value="1"/>
</dbReference>
<accession>A0A1V3IZZ2</accession>
<dbReference type="InterPro" id="IPR010093">
    <property type="entry name" value="SinI_DNA-bd"/>
</dbReference>
<keyword evidence="3" id="KW-1185">Reference proteome</keyword>
<comment type="caution">
    <text evidence="2">The sequence shown here is derived from an EMBL/GenBank/DDBJ whole genome shotgun (WGS) entry which is preliminary data.</text>
</comment>
<dbReference type="RefSeq" id="WP_077478431.1">
    <property type="nucleotide sequence ID" value="NZ_MLHL01000040.1"/>
</dbReference>
<evidence type="ECO:0000313" key="2">
    <source>
        <dbReference type="EMBL" id="OOF47915.1"/>
    </source>
</evidence>
<evidence type="ECO:0000313" key="3">
    <source>
        <dbReference type="Proteomes" id="UP000189161"/>
    </source>
</evidence>
<keyword evidence="2" id="KW-0238">DNA-binding</keyword>
<dbReference type="InterPro" id="IPR009061">
    <property type="entry name" value="DNA-bd_dom_put_sf"/>
</dbReference>
<dbReference type="Proteomes" id="UP000189161">
    <property type="component" value="Unassembled WGS sequence"/>
</dbReference>
<protein>
    <submittedName>
        <fullName evidence="2">DNA-binding protein</fullName>
    </submittedName>
</protein>
<dbReference type="EMBL" id="MLHL01000040">
    <property type="protein sequence ID" value="OOF47915.1"/>
    <property type="molecule type" value="Genomic_DNA"/>
</dbReference>
<evidence type="ECO:0000259" key="1">
    <source>
        <dbReference type="Pfam" id="PF12728"/>
    </source>
</evidence>
<sequence length="65" mass="7361">MSDLVTSEFDGIEKHYTVREIKNILGISRSKLDRMAKAGKLTKIKMGRTTLYPESSLKACLKMAR</sequence>
<proteinExistence type="predicted"/>